<dbReference type="Gene3D" id="3.40.1440.10">
    <property type="entry name" value="GIY-YIG endonuclease"/>
    <property type="match status" value="1"/>
</dbReference>
<sequence>MNKIKNYIVTSSQNNKGWLFLYLLRSGFWVRSFADIKKLDILKENQGKSGIYCWKNNTNGKCYIGSSVNLHKKFKQYYSIGFLQLKILWNKSLIYKKGKMVFKLDPKYLTPLVSRWTMSNGNFINSNIELSSYLSEVKDIDKLTVMLKDCFGLVCSLKKIWKKISTS</sequence>
<dbReference type="SUPFAM" id="SSF82771">
    <property type="entry name" value="GIY-YIG endonuclease"/>
    <property type="match status" value="1"/>
</dbReference>
<dbReference type="Pfam" id="PF01541">
    <property type="entry name" value="GIY-YIG"/>
    <property type="match status" value="1"/>
</dbReference>
<dbReference type="EMBL" id="MK820635">
    <property type="protein sequence ID" value="QCW06950.1"/>
    <property type="molecule type" value="Genomic_DNA"/>
</dbReference>
<feature type="domain" description="GIY-YIG" evidence="1">
    <location>
        <begin position="49"/>
        <end position="79"/>
    </location>
</feature>
<reference evidence="2" key="1">
    <citation type="submission" date="2019-04" db="EMBL/GenBank/DDBJ databases">
        <authorList>
            <person name="Yu Z."/>
            <person name="Deng C."/>
        </authorList>
    </citation>
    <scope>NUCLEOTIDE SEQUENCE</scope>
</reference>
<evidence type="ECO:0000313" key="2">
    <source>
        <dbReference type="EMBL" id="QCW06950.1"/>
    </source>
</evidence>
<evidence type="ECO:0000259" key="1">
    <source>
        <dbReference type="Pfam" id="PF01541"/>
    </source>
</evidence>
<dbReference type="InterPro" id="IPR035901">
    <property type="entry name" value="GIY-YIG_endonuc_sf"/>
</dbReference>
<gene>
    <name evidence="2" type="primary">orf167</name>
</gene>
<keyword evidence="2" id="KW-0496">Mitochondrion</keyword>
<name>A0A4Y5MZR8_9PEZI</name>
<dbReference type="InterPro" id="IPR000305">
    <property type="entry name" value="GIY-YIG_endonuc"/>
</dbReference>
<accession>A0A4Y5MZR8</accession>
<protein>
    <recommendedName>
        <fullName evidence="1">GIY-YIG domain-containing protein</fullName>
    </recommendedName>
</protein>
<organism evidence="2">
    <name type="scientific">Orbilia brochopaga</name>
    <dbReference type="NCBI Taxonomy" id="3140254"/>
    <lineage>
        <taxon>Eukaryota</taxon>
        <taxon>Fungi</taxon>
        <taxon>Dikarya</taxon>
        <taxon>Ascomycota</taxon>
        <taxon>Pezizomycotina</taxon>
        <taxon>Orbiliomycetes</taxon>
        <taxon>Orbiliales</taxon>
        <taxon>Orbiliaceae</taxon>
        <taxon>Orbilia</taxon>
    </lineage>
</organism>
<geneLocation type="mitochondrion" evidence="2"/>
<dbReference type="AlphaFoldDB" id="A0A4Y5MZR8"/>
<proteinExistence type="predicted"/>